<organism evidence="2 3">
    <name type="scientific">candidate division TA06 bacterium</name>
    <dbReference type="NCBI Taxonomy" id="2250710"/>
    <lineage>
        <taxon>Bacteria</taxon>
        <taxon>Bacteria division TA06</taxon>
    </lineage>
</organism>
<keyword evidence="1" id="KW-0472">Membrane</keyword>
<keyword evidence="1" id="KW-0812">Transmembrane</keyword>
<dbReference type="EMBL" id="SOJN01000019">
    <property type="protein sequence ID" value="TET47486.1"/>
    <property type="molecule type" value="Genomic_DNA"/>
</dbReference>
<name>A0A523UY80_UNCT6</name>
<keyword evidence="1" id="KW-1133">Transmembrane helix</keyword>
<dbReference type="Proteomes" id="UP000315525">
    <property type="component" value="Unassembled WGS sequence"/>
</dbReference>
<feature type="transmembrane region" description="Helical" evidence="1">
    <location>
        <begin position="143"/>
        <end position="168"/>
    </location>
</feature>
<evidence type="ECO:0000313" key="3">
    <source>
        <dbReference type="Proteomes" id="UP000315525"/>
    </source>
</evidence>
<reference evidence="2 3" key="1">
    <citation type="submission" date="2019-03" db="EMBL/GenBank/DDBJ databases">
        <title>Metabolic potential of uncultured bacteria and archaea associated with petroleum seepage in deep-sea sediments.</title>
        <authorList>
            <person name="Dong X."/>
            <person name="Hubert C."/>
        </authorList>
    </citation>
    <scope>NUCLEOTIDE SEQUENCE [LARGE SCALE GENOMIC DNA]</scope>
    <source>
        <strain evidence="2">E44_bin18</strain>
    </source>
</reference>
<feature type="transmembrane region" description="Helical" evidence="1">
    <location>
        <begin position="86"/>
        <end position="104"/>
    </location>
</feature>
<gene>
    <name evidence="2" type="ORF">E3J62_01260</name>
</gene>
<protein>
    <submittedName>
        <fullName evidence="2">Uncharacterized protein</fullName>
    </submittedName>
</protein>
<dbReference type="AlphaFoldDB" id="A0A523UY80"/>
<accession>A0A523UY80</accession>
<proteinExistence type="predicted"/>
<evidence type="ECO:0000313" key="2">
    <source>
        <dbReference type="EMBL" id="TET47486.1"/>
    </source>
</evidence>
<evidence type="ECO:0000256" key="1">
    <source>
        <dbReference type="SAM" id="Phobius"/>
    </source>
</evidence>
<feature type="transmembrane region" description="Helical" evidence="1">
    <location>
        <begin position="55"/>
        <end position="74"/>
    </location>
</feature>
<comment type="caution">
    <text evidence="2">The sequence shown here is derived from an EMBL/GenBank/DDBJ whole genome shotgun (WGS) entry which is preliminary data.</text>
</comment>
<sequence length="172" mass="19795">MPNEEATTSPKQSAKEKGYPVCLPETSELNDYQKKFLIEHYRKCNALWRHWTPTIWSIPSVAAAINAGAYAVIFDSSRDLEPSVRIAVLGLLLFLNLALTLGIWKHRYMQKVYGERILVMDEKYALVERIPFSKPQAAISGSFFYFMAMVAISSINLMLFVTWILYFMRNMV</sequence>